<evidence type="ECO:0000256" key="5">
    <source>
        <dbReference type="ARBA" id="ARBA00038035"/>
    </source>
</evidence>
<dbReference type="PROSITE" id="PS00108">
    <property type="entry name" value="PROTEIN_KINASE_ST"/>
    <property type="match status" value="1"/>
</dbReference>
<keyword evidence="1 11" id="KW-0808">Transferase</keyword>
<dbReference type="EMBL" id="GL984295">
    <property type="protein sequence ID" value="EGR28069.1"/>
    <property type="molecule type" value="Genomic_DNA"/>
</dbReference>
<evidence type="ECO:0000256" key="4">
    <source>
        <dbReference type="ARBA" id="ARBA00022840"/>
    </source>
</evidence>
<accession>G0R395</accession>
<dbReference type="RefSeq" id="XP_004027414.1">
    <property type="nucleotide sequence ID" value="XM_004027365.1"/>
</dbReference>
<feature type="domain" description="Protein kinase" evidence="10">
    <location>
        <begin position="69"/>
        <end position="261"/>
    </location>
</feature>
<dbReference type="Proteomes" id="UP000008983">
    <property type="component" value="Unassembled WGS sequence"/>
</dbReference>
<dbReference type="PANTHER" id="PTHR48013">
    <property type="entry name" value="DUAL SPECIFICITY MITOGEN-ACTIVATED PROTEIN KINASE KINASE 5-RELATED"/>
    <property type="match status" value="1"/>
</dbReference>
<dbReference type="SMART" id="SM00220">
    <property type="entry name" value="S_TKc"/>
    <property type="match status" value="1"/>
</dbReference>
<dbReference type="STRING" id="857967.G0R395"/>
<evidence type="ECO:0000256" key="3">
    <source>
        <dbReference type="ARBA" id="ARBA00022777"/>
    </source>
</evidence>
<keyword evidence="2" id="KW-0547">Nucleotide-binding</keyword>
<dbReference type="OMA" id="HLNLVYF"/>
<dbReference type="InterPro" id="IPR008271">
    <property type="entry name" value="Ser/Thr_kinase_AS"/>
</dbReference>
<dbReference type="eggNOG" id="KOG0581">
    <property type="taxonomic scope" value="Eukaryota"/>
</dbReference>
<evidence type="ECO:0000256" key="6">
    <source>
        <dbReference type="ARBA" id="ARBA00038999"/>
    </source>
</evidence>
<dbReference type="GO" id="GO:0106310">
    <property type="term" value="F:protein serine kinase activity"/>
    <property type="evidence" value="ECO:0007669"/>
    <property type="project" value="RHEA"/>
</dbReference>
<dbReference type="GO" id="GO:0004708">
    <property type="term" value="F:MAP kinase kinase activity"/>
    <property type="evidence" value="ECO:0007669"/>
    <property type="project" value="UniProtKB-EC"/>
</dbReference>
<dbReference type="AlphaFoldDB" id="G0R395"/>
<dbReference type="InterPro" id="IPR000719">
    <property type="entry name" value="Prot_kinase_dom"/>
</dbReference>
<dbReference type="Gene3D" id="3.30.200.20">
    <property type="entry name" value="Phosphorylase Kinase, domain 1"/>
    <property type="match status" value="1"/>
</dbReference>
<comment type="similarity">
    <text evidence="5">Belongs to the protein kinase superfamily. STE Ser/Thr protein kinase family. MAP kinase kinase subfamily.</text>
</comment>
<dbReference type="OrthoDB" id="10252354at2759"/>
<dbReference type="SUPFAM" id="SSF56112">
    <property type="entry name" value="Protein kinase-like (PK-like)"/>
    <property type="match status" value="1"/>
</dbReference>
<dbReference type="PROSITE" id="PS50011">
    <property type="entry name" value="PROTEIN_KINASE_DOM"/>
    <property type="match status" value="1"/>
</dbReference>
<dbReference type="Pfam" id="PF00069">
    <property type="entry name" value="Pkinase"/>
    <property type="match status" value="1"/>
</dbReference>
<keyword evidence="4" id="KW-0067">ATP-binding</keyword>
<comment type="catalytic activity">
    <reaction evidence="7">
        <text>L-seryl-[protein] + ATP = O-phospho-L-seryl-[protein] + ADP + H(+)</text>
        <dbReference type="Rhea" id="RHEA:17989"/>
        <dbReference type="Rhea" id="RHEA-COMP:9863"/>
        <dbReference type="Rhea" id="RHEA-COMP:11604"/>
        <dbReference type="ChEBI" id="CHEBI:15378"/>
        <dbReference type="ChEBI" id="CHEBI:29999"/>
        <dbReference type="ChEBI" id="CHEBI:30616"/>
        <dbReference type="ChEBI" id="CHEBI:83421"/>
        <dbReference type="ChEBI" id="CHEBI:456216"/>
        <dbReference type="EC" id="2.7.12.2"/>
    </reaction>
</comment>
<organism evidence="11 12">
    <name type="scientific">Ichthyophthirius multifiliis</name>
    <name type="common">White spot disease agent</name>
    <name type="synonym">Ich</name>
    <dbReference type="NCBI Taxonomy" id="5932"/>
    <lineage>
        <taxon>Eukaryota</taxon>
        <taxon>Sar</taxon>
        <taxon>Alveolata</taxon>
        <taxon>Ciliophora</taxon>
        <taxon>Intramacronucleata</taxon>
        <taxon>Oligohymenophorea</taxon>
        <taxon>Hymenostomatida</taxon>
        <taxon>Ophryoglenina</taxon>
        <taxon>Ichthyophthirius</taxon>
    </lineage>
</organism>
<reference evidence="11 12" key="1">
    <citation type="submission" date="2011-07" db="EMBL/GenBank/DDBJ databases">
        <authorList>
            <person name="Coyne R."/>
            <person name="Brami D."/>
            <person name="Johnson J."/>
            <person name="Hostetler J."/>
            <person name="Hannick L."/>
            <person name="Clark T."/>
            <person name="Cassidy-Hanley D."/>
            <person name="Inman J."/>
        </authorList>
    </citation>
    <scope>NUCLEOTIDE SEQUENCE [LARGE SCALE GENOMIC DNA]</scope>
    <source>
        <strain evidence="11 12">G5</strain>
    </source>
</reference>
<proteinExistence type="inferred from homology"/>
<keyword evidence="3 11" id="KW-0418">Kinase</keyword>
<dbReference type="GO" id="GO:0005524">
    <property type="term" value="F:ATP binding"/>
    <property type="evidence" value="ECO:0007669"/>
    <property type="project" value="UniProtKB-KW"/>
</dbReference>
<gene>
    <name evidence="11" type="ORF">IMG5_183930</name>
</gene>
<evidence type="ECO:0000256" key="9">
    <source>
        <dbReference type="ARBA" id="ARBA00051693"/>
    </source>
</evidence>
<dbReference type="GO" id="GO:0004713">
    <property type="term" value="F:protein tyrosine kinase activity"/>
    <property type="evidence" value="ECO:0007669"/>
    <property type="project" value="RHEA"/>
</dbReference>
<comment type="catalytic activity">
    <reaction evidence="9">
        <text>L-tyrosyl-[protein] + ATP = O-phospho-L-tyrosyl-[protein] + ADP + H(+)</text>
        <dbReference type="Rhea" id="RHEA:10596"/>
        <dbReference type="Rhea" id="RHEA-COMP:10136"/>
        <dbReference type="Rhea" id="RHEA-COMP:20101"/>
        <dbReference type="ChEBI" id="CHEBI:15378"/>
        <dbReference type="ChEBI" id="CHEBI:30616"/>
        <dbReference type="ChEBI" id="CHEBI:46858"/>
        <dbReference type="ChEBI" id="CHEBI:61978"/>
        <dbReference type="ChEBI" id="CHEBI:456216"/>
        <dbReference type="EC" id="2.7.12.2"/>
    </reaction>
</comment>
<dbReference type="InParanoid" id="G0R395"/>
<evidence type="ECO:0000256" key="7">
    <source>
        <dbReference type="ARBA" id="ARBA00049014"/>
    </source>
</evidence>
<evidence type="ECO:0000313" key="12">
    <source>
        <dbReference type="Proteomes" id="UP000008983"/>
    </source>
</evidence>
<evidence type="ECO:0000259" key="10">
    <source>
        <dbReference type="PROSITE" id="PS50011"/>
    </source>
</evidence>
<evidence type="ECO:0000256" key="8">
    <source>
        <dbReference type="ARBA" id="ARBA00049299"/>
    </source>
</evidence>
<protein>
    <recommendedName>
        <fullName evidence="6">mitogen-activated protein kinase kinase</fullName>
        <ecNumber evidence="6">2.7.12.2</ecNumber>
    </recommendedName>
</protein>
<dbReference type="GeneID" id="14904144"/>
<dbReference type="Gene3D" id="1.10.510.10">
    <property type="entry name" value="Transferase(Phosphotransferase) domain 1"/>
    <property type="match status" value="1"/>
</dbReference>
<evidence type="ECO:0000313" key="11">
    <source>
        <dbReference type="EMBL" id="EGR28069.1"/>
    </source>
</evidence>
<comment type="catalytic activity">
    <reaction evidence="8">
        <text>L-threonyl-[protein] + ATP = O-phospho-L-threonyl-[protein] + ADP + H(+)</text>
        <dbReference type="Rhea" id="RHEA:46608"/>
        <dbReference type="Rhea" id="RHEA-COMP:11060"/>
        <dbReference type="Rhea" id="RHEA-COMP:11605"/>
        <dbReference type="ChEBI" id="CHEBI:15378"/>
        <dbReference type="ChEBI" id="CHEBI:30013"/>
        <dbReference type="ChEBI" id="CHEBI:30616"/>
        <dbReference type="ChEBI" id="CHEBI:61977"/>
        <dbReference type="ChEBI" id="CHEBI:456216"/>
        <dbReference type="EC" id="2.7.12.2"/>
    </reaction>
</comment>
<evidence type="ECO:0000256" key="1">
    <source>
        <dbReference type="ARBA" id="ARBA00022679"/>
    </source>
</evidence>
<sequence>MEKKNKLNLQFQTVSENQKRTEESVDIDLLNRFKELTLEKSQCYTEYVSQDKKIIKIMQKNVDFKLEDFEILNELGKGTSGKVSKEIKLNNDEHFQKQLIWEIKTLFSCNSQYIVQYYCAFYYEGTLNIILEYMDQGTLDSILKKAGKVNETIIKYVTYQILKGIQYLHKELKIIHRDIKPGNVLVNSQGEIKISDLGICGQVNGTLDQKNTFVGTTIYMSPERLAGESYTIKTDIWSLGLLLIEISEAKHPIDINQTLIL</sequence>
<dbReference type="EC" id="2.7.12.2" evidence="6"/>
<dbReference type="PANTHER" id="PTHR48013:SF9">
    <property type="entry name" value="DUAL SPECIFICITY MITOGEN-ACTIVATED PROTEIN KINASE KINASE 5"/>
    <property type="match status" value="1"/>
</dbReference>
<name>G0R395_ICHMU</name>
<dbReference type="InterPro" id="IPR011009">
    <property type="entry name" value="Kinase-like_dom_sf"/>
</dbReference>
<evidence type="ECO:0000256" key="2">
    <source>
        <dbReference type="ARBA" id="ARBA00022741"/>
    </source>
</evidence>
<keyword evidence="12" id="KW-1185">Reference proteome</keyword>